<feature type="transmembrane region" description="Helical" evidence="10">
    <location>
        <begin position="177"/>
        <end position="210"/>
    </location>
</feature>
<keyword evidence="6 10" id="KW-1133">Transmembrane helix</keyword>
<dbReference type="SUPFAM" id="SSF81345">
    <property type="entry name" value="ABC transporter involved in vitamin B12 uptake, BtuC"/>
    <property type="match status" value="1"/>
</dbReference>
<evidence type="ECO:0000256" key="7">
    <source>
        <dbReference type="ARBA" id="ARBA00023136"/>
    </source>
</evidence>
<dbReference type="GO" id="GO:0043190">
    <property type="term" value="C:ATP-binding cassette (ABC) transporter complex"/>
    <property type="evidence" value="ECO:0007669"/>
    <property type="project" value="InterPro"/>
</dbReference>
<dbReference type="InterPro" id="IPR036421">
    <property type="entry name" value="Fe_dep_repressor_sf"/>
</dbReference>
<evidence type="ECO:0000256" key="8">
    <source>
        <dbReference type="RuleBase" id="RU003943"/>
    </source>
</evidence>
<keyword evidence="3 8" id="KW-0813">Transport</keyword>
<evidence type="ECO:0000256" key="3">
    <source>
        <dbReference type="ARBA" id="ARBA00022448"/>
    </source>
</evidence>
<name>A0A517MWY9_9BACT</name>
<dbReference type="Pfam" id="PF00950">
    <property type="entry name" value="ABC-3"/>
    <property type="match status" value="1"/>
</dbReference>
<feature type="transmembrane region" description="Helical" evidence="10">
    <location>
        <begin position="139"/>
        <end position="157"/>
    </location>
</feature>
<protein>
    <submittedName>
        <fullName evidence="12">Manganese transport system membrane protein MntB</fullName>
    </submittedName>
</protein>
<evidence type="ECO:0000256" key="6">
    <source>
        <dbReference type="ARBA" id="ARBA00022989"/>
    </source>
</evidence>
<feature type="transmembrane region" description="Helical" evidence="10">
    <location>
        <begin position="249"/>
        <end position="268"/>
    </location>
</feature>
<feature type="transmembrane region" description="Helical" evidence="10">
    <location>
        <begin position="222"/>
        <end position="243"/>
    </location>
</feature>
<evidence type="ECO:0000256" key="5">
    <source>
        <dbReference type="ARBA" id="ARBA00022692"/>
    </source>
</evidence>
<evidence type="ECO:0000256" key="10">
    <source>
        <dbReference type="SAM" id="Phobius"/>
    </source>
</evidence>
<proteinExistence type="inferred from homology"/>
<dbReference type="InterPro" id="IPR001367">
    <property type="entry name" value="Fe_dep_repressor"/>
</dbReference>
<evidence type="ECO:0000256" key="4">
    <source>
        <dbReference type="ARBA" id="ARBA00022475"/>
    </source>
</evidence>
<dbReference type="GO" id="GO:0055085">
    <property type="term" value="P:transmembrane transport"/>
    <property type="evidence" value="ECO:0007669"/>
    <property type="project" value="InterPro"/>
</dbReference>
<dbReference type="GO" id="GO:0046914">
    <property type="term" value="F:transition metal ion binding"/>
    <property type="evidence" value="ECO:0007669"/>
    <property type="project" value="InterPro"/>
</dbReference>
<evidence type="ECO:0000256" key="1">
    <source>
        <dbReference type="ARBA" id="ARBA00004651"/>
    </source>
</evidence>
<keyword evidence="4" id="KW-1003">Cell membrane</keyword>
<feature type="region of interest" description="Disordered" evidence="9">
    <location>
        <begin position="411"/>
        <end position="437"/>
    </location>
</feature>
<gene>
    <name evidence="12" type="primary">mntB_1</name>
    <name evidence="12" type="ORF">HG15A2_27140</name>
</gene>
<dbReference type="Gene3D" id="1.10.3470.10">
    <property type="entry name" value="ABC transporter involved in vitamin B12 uptake, BtuC"/>
    <property type="match status" value="1"/>
</dbReference>
<feature type="transmembrane region" description="Helical" evidence="10">
    <location>
        <begin position="91"/>
        <end position="111"/>
    </location>
</feature>
<accession>A0A517MWY9</accession>
<comment type="similarity">
    <text evidence="2 8">Belongs to the ABC-3 integral membrane protein family.</text>
</comment>
<evidence type="ECO:0000259" key="11">
    <source>
        <dbReference type="Pfam" id="PF02742"/>
    </source>
</evidence>
<dbReference type="EMBL" id="CP036263">
    <property type="protein sequence ID" value="QDS99391.1"/>
    <property type="molecule type" value="Genomic_DNA"/>
</dbReference>
<dbReference type="RefSeq" id="WP_145060618.1">
    <property type="nucleotide sequence ID" value="NZ_CP036263.1"/>
</dbReference>
<organism evidence="12 13">
    <name type="scientific">Adhaeretor mobilis</name>
    <dbReference type="NCBI Taxonomy" id="1930276"/>
    <lineage>
        <taxon>Bacteria</taxon>
        <taxon>Pseudomonadati</taxon>
        <taxon>Planctomycetota</taxon>
        <taxon>Planctomycetia</taxon>
        <taxon>Pirellulales</taxon>
        <taxon>Lacipirellulaceae</taxon>
        <taxon>Adhaeretor</taxon>
    </lineage>
</organism>
<feature type="transmembrane region" description="Helical" evidence="10">
    <location>
        <begin position="6"/>
        <end position="30"/>
    </location>
</feature>
<keyword evidence="5 8" id="KW-0812">Transmembrane</keyword>
<dbReference type="InterPro" id="IPR036388">
    <property type="entry name" value="WH-like_DNA-bd_sf"/>
</dbReference>
<dbReference type="InterPro" id="IPR037294">
    <property type="entry name" value="ABC_BtuC-like"/>
</dbReference>
<dbReference type="Proteomes" id="UP000319852">
    <property type="component" value="Chromosome"/>
</dbReference>
<feature type="transmembrane region" description="Helical" evidence="10">
    <location>
        <begin position="61"/>
        <end position="85"/>
    </location>
</feature>
<dbReference type="Pfam" id="PF02742">
    <property type="entry name" value="Fe_dep_repr_C"/>
    <property type="match status" value="1"/>
</dbReference>
<evidence type="ECO:0000313" key="13">
    <source>
        <dbReference type="Proteomes" id="UP000319852"/>
    </source>
</evidence>
<dbReference type="PANTHER" id="PTHR30477">
    <property type="entry name" value="ABC-TRANSPORTER METAL-BINDING PROTEIN"/>
    <property type="match status" value="1"/>
</dbReference>
<keyword evidence="7 10" id="KW-0472">Membrane</keyword>
<feature type="domain" description="Iron dependent repressor metal binding and dimerisation" evidence="11">
    <location>
        <begin position="349"/>
        <end position="411"/>
    </location>
</feature>
<evidence type="ECO:0000313" key="12">
    <source>
        <dbReference type="EMBL" id="QDS99391.1"/>
    </source>
</evidence>
<dbReference type="Gene3D" id="1.10.10.10">
    <property type="entry name" value="Winged helix-like DNA-binding domain superfamily/Winged helix DNA-binding domain"/>
    <property type="match status" value="1"/>
</dbReference>
<dbReference type="InterPro" id="IPR001626">
    <property type="entry name" value="ABC_TroCD"/>
</dbReference>
<evidence type="ECO:0000256" key="9">
    <source>
        <dbReference type="SAM" id="MobiDB-lite"/>
    </source>
</evidence>
<dbReference type="GO" id="GO:0046983">
    <property type="term" value="F:protein dimerization activity"/>
    <property type="evidence" value="ECO:0007669"/>
    <property type="project" value="InterPro"/>
</dbReference>
<keyword evidence="13" id="KW-1185">Reference proteome</keyword>
<sequence>MIGLSLYYKVMLGTALLGGMAGVAGTFAVLRKRSLVGDMLAHTALPGVCVAFMVLGTRSMIGLSVGALISGLIAIAMMTVVVRWTRTKEDAAIGIMLSTFFGLGIVLLTDIQHSEHTGNQSGLDSYIFGEPGNMLTSDLITLAAIAVVVLLLVFALFKEFKLVSFDSDFALSQGWPIAWLDYVMMAAVAVVTIVGLPIVGVILMAAMIILPAATARLWTNRLHTMVLLASMFGVAAGVLGTWLGRGLPAGPAIVLVAASIFYLSLLFAPQRGIVSRLWGESQLRIRIAREHMLRSLYEIVETQLPEIPPVKLATLQQYRHWRPWLLKWLLDRCEANELLYETDDAITLTPLGVRRAAEVTKTHRMWELYMLEYAGVAPRQADKAADHVEHMLPESLLLELETKLKEQGRLPTGLDALPESPHALAGDGEHGSSGGPR</sequence>
<dbReference type="SUPFAM" id="SSF47979">
    <property type="entry name" value="Iron-dependent repressor protein, dimerization domain"/>
    <property type="match status" value="1"/>
</dbReference>
<evidence type="ECO:0000256" key="2">
    <source>
        <dbReference type="ARBA" id="ARBA00008034"/>
    </source>
</evidence>
<dbReference type="KEGG" id="amob:HG15A2_27140"/>
<reference evidence="12 13" key="1">
    <citation type="submission" date="2019-02" db="EMBL/GenBank/DDBJ databases">
        <title>Deep-cultivation of Planctomycetes and their phenomic and genomic characterization uncovers novel biology.</title>
        <authorList>
            <person name="Wiegand S."/>
            <person name="Jogler M."/>
            <person name="Boedeker C."/>
            <person name="Pinto D."/>
            <person name="Vollmers J."/>
            <person name="Rivas-Marin E."/>
            <person name="Kohn T."/>
            <person name="Peeters S.H."/>
            <person name="Heuer A."/>
            <person name="Rast P."/>
            <person name="Oberbeckmann S."/>
            <person name="Bunk B."/>
            <person name="Jeske O."/>
            <person name="Meyerdierks A."/>
            <person name="Storesund J.E."/>
            <person name="Kallscheuer N."/>
            <person name="Luecker S."/>
            <person name="Lage O.M."/>
            <person name="Pohl T."/>
            <person name="Merkel B.J."/>
            <person name="Hornburger P."/>
            <person name="Mueller R.-W."/>
            <person name="Bruemmer F."/>
            <person name="Labrenz M."/>
            <person name="Spormann A.M."/>
            <person name="Op den Camp H."/>
            <person name="Overmann J."/>
            <person name="Amann R."/>
            <person name="Jetten M.S.M."/>
            <person name="Mascher T."/>
            <person name="Medema M.H."/>
            <person name="Devos D.P."/>
            <person name="Kaster A.-K."/>
            <person name="Ovreas L."/>
            <person name="Rohde M."/>
            <person name="Galperin M.Y."/>
            <person name="Jogler C."/>
        </authorList>
    </citation>
    <scope>NUCLEOTIDE SEQUENCE [LARGE SCALE GENOMIC DNA]</scope>
    <source>
        <strain evidence="12 13">HG15A2</strain>
    </source>
</reference>
<dbReference type="GO" id="GO:0010043">
    <property type="term" value="P:response to zinc ion"/>
    <property type="evidence" value="ECO:0007669"/>
    <property type="project" value="TreeGrafter"/>
</dbReference>
<dbReference type="AlphaFoldDB" id="A0A517MWY9"/>
<dbReference type="PANTHER" id="PTHR30477:SF3">
    <property type="entry name" value="METAL TRANSPORT SYSTEM MEMBRANE PROTEIN CT_069-RELATED"/>
    <property type="match status" value="1"/>
</dbReference>
<dbReference type="CDD" id="cd06550">
    <property type="entry name" value="TM_ABC_iron-siderophores_like"/>
    <property type="match status" value="1"/>
</dbReference>
<comment type="subcellular location">
    <subcellularLocation>
        <location evidence="1 8">Cell membrane</location>
        <topology evidence="1 8">Multi-pass membrane protein</topology>
    </subcellularLocation>
</comment>
<dbReference type="OrthoDB" id="9788905at2"/>